<keyword evidence="2" id="KW-1185">Reference proteome</keyword>
<protein>
    <submittedName>
        <fullName evidence="1">Uncharacterized protein</fullName>
    </submittedName>
</protein>
<organism evidence="1 2">
    <name type="scientific">Dyadobacter koreensis</name>
    <dbReference type="NCBI Taxonomy" id="408657"/>
    <lineage>
        <taxon>Bacteria</taxon>
        <taxon>Pseudomonadati</taxon>
        <taxon>Bacteroidota</taxon>
        <taxon>Cytophagia</taxon>
        <taxon>Cytophagales</taxon>
        <taxon>Spirosomataceae</taxon>
        <taxon>Dyadobacter</taxon>
    </lineage>
</organism>
<evidence type="ECO:0000313" key="2">
    <source>
        <dbReference type="Proteomes" id="UP000199532"/>
    </source>
</evidence>
<dbReference type="Proteomes" id="UP000199532">
    <property type="component" value="Unassembled WGS sequence"/>
</dbReference>
<dbReference type="AlphaFoldDB" id="A0A1H6UTY5"/>
<name>A0A1H6UTY5_9BACT</name>
<sequence>MKSFCVLIITVLLCTSSCKSDTDFSLPKFWYNGCANFVEDDYGYKHEGRCCEWISFPKFDLQRNQSFSIEGKYNRYTESSGKNITDRAIIISGSLSADGKNLLLDYEIDGEPLHYEMTTGESLIMCSCQCYFK</sequence>
<dbReference type="STRING" id="408657.SAMN04487995_2733"/>
<dbReference type="EMBL" id="FNXY01000004">
    <property type="protein sequence ID" value="SEI95708.1"/>
    <property type="molecule type" value="Genomic_DNA"/>
</dbReference>
<evidence type="ECO:0000313" key="1">
    <source>
        <dbReference type="EMBL" id="SEI95708.1"/>
    </source>
</evidence>
<reference evidence="1 2" key="1">
    <citation type="submission" date="2016-10" db="EMBL/GenBank/DDBJ databases">
        <authorList>
            <person name="de Groot N.N."/>
        </authorList>
    </citation>
    <scope>NUCLEOTIDE SEQUENCE [LARGE SCALE GENOMIC DNA]</scope>
    <source>
        <strain evidence="1 2">DSM 19938</strain>
    </source>
</reference>
<proteinExistence type="predicted"/>
<accession>A0A1H6UTY5</accession>
<gene>
    <name evidence="1" type="ORF">SAMN04487995_2733</name>
</gene>
<dbReference type="RefSeq" id="WP_090335716.1">
    <property type="nucleotide sequence ID" value="NZ_FNXY01000004.1"/>
</dbReference>